<reference evidence="1" key="1">
    <citation type="journal article" date="2019" name="Environ. Microbiol.">
        <title>Fungal ecological strategies reflected in gene transcription - a case study of two litter decomposers.</title>
        <authorList>
            <person name="Barbi F."/>
            <person name="Kohler A."/>
            <person name="Barry K."/>
            <person name="Baskaran P."/>
            <person name="Daum C."/>
            <person name="Fauchery L."/>
            <person name="Ihrmark K."/>
            <person name="Kuo A."/>
            <person name="LaButti K."/>
            <person name="Lipzen A."/>
            <person name="Morin E."/>
            <person name="Grigoriev I.V."/>
            <person name="Henrissat B."/>
            <person name="Lindahl B."/>
            <person name="Martin F."/>
        </authorList>
    </citation>
    <scope>NUCLEOTIDE SEQUENCE</scope>
    <source>
        <strain evidence="1">JB14</strain>
    </source>
</reference>
<feature type="non-terminal residue" evidence="1">
    <location>
        <position position="210"/>
    </location>
</feature>
<proteinExistence type="predicted"/>
<sequence>MEYAKKLHWETYLESLTKADKWGAAKMVRRGFSDGGAVQVPELEVKDENGRTTRLTANVDKAEAFKAAFFPDAPGVLLVPEGAVYPKEAWSFRPPMNHQFANAIKRMKPYKATRPGSIPNVLFLKANEFIIPHLGPIYRATFTLRYFPDDWVLNQTIVIRKPGKTNYKLPGSSRPVVLSKGHACIVHSTVAEDVVKQGELHGLFPPLQFG</sequence>
<keyword evidence="2" id="KW-1185">Reference proteome</keyword>
<name>A0A6A4HN82_9AGAR</name>
<evidence type="ECO:0000313" key="1">
    <source>
        <dbReference type="EMBL" id="KAE9399071.1"/>
    </source>
</evidence>
<gene>
    <name evidence="1" type="ORF">BT96DRAFT_821076</name>
</gene>
<protein>
    <submittedName>
        <fullName evidence="1">Uncharacterized protein</fullName>
    </submittedName>
</protein>
<dbReference type="EMBL" id="ML769474">
    <property type="protein sequence ID" value="KAE9399071.1"/>
    <property type="molecule type" value="Genomic_DNA"/>
</dbReference>
<evidence type="ECO:0000313" key="2">
    <source>
        <dbReference type="Proteomes" id="UP000799118"/>
    </source>
</evidence>
<dbReference type="OrthoDB" id="412006at2759"/>
<accession>A0A6A4HN82</accession>
<dbReference type="Proteomes" id="UP000799118">
    <property type="component" value="Unassembled WGS sequence"/>
</dbReference>
<dbReference type="AlphaFoldDB" id="A0A6A4HN82"/>
<organism evidence="1 2">
    <name type="scientific">Gymnopus androsaceus JB14</name>
    <dbReference type="NCBI Taxonomy" id="1447944"/>
    <lineage>
        <taxon>Eukaryota</taxon>
        <taxon>Fungi</taxon>
        <taxon>Dikarya</taxon>
        <taxon>Basidiomycota</taxon>
        <taxon>Agaricomycotina</taxon>
        <taxon>Agaricomycetes</taxon>
        <taxon>Agaricomycetidae</taxon>
        <taxon>Agaricales</taxon>
        <taxon>Marasmiineae</taxon>
        <taxon>Omphalotaceae</taxon>
        <taxon>Gymnopus</taxon>
    </lineage>
</organism>